<dbReference type="GO" id="GO:0043565">
    <property type="term" value="F:sequence-specific DNA binding"/>
    <property type="evidence" value="ECO:0007669"/>
    <property type="project" value="TreeGrafter"/>
</dbReference>
<evidence type="ECO:0000256" key="1">
    <source>
        <dbReference type="SAM" id="Coils"/>
    </source>
</evidence>
<evidence type="ECO:0000313" key="4">
    <source>
        <dbReference type="Proteomes" id="UP001139700"/>
    </source>
</evidence>
<dbReference type="EMBL" id="JAJTTA010000002">
    <property type="protein sequence ID" value="MCF0041683.1"/>
    <property type="molecule type" value="Genomic_DNA"/>
</dbReference>
<sequence length="580" mass="61351">MDNLCVQDKTEKRLLIVAILLIAIVLLLLSFATSAQVPQQFSFQGVARDAGGKVIANAMVKLRLTIHKATPSGPSNFEEQHDAQTNGAGIFNVKVGGAGGDLGGVDWKSDTYFLQVELDPDGGTDFMDLGATQLLSVPYALHAEEAGRLKNDDPVVLSGSLGSGKGLSTIGNGSRFIWYPGKASLRAGISGNGSWEDVKIGENSVGLGNAVEASGHNSIAFGYLSKAVSKNSIAIGDHASGVGVGSLAIGYEAEATGNGAIVFGTQSKATDLSSVAIGSLNEASGSGSIVLGSRSVAAGIQASTLGKSLVAKAVRGMALGAFNSNSDSPNSNTENPLDRIFQIGIGVSENSRANAMTILRNGQVGIGSKVLDPQFLLDLGGRARIRHNGETAGIYFNNSLNTSDGFVGMKTDNEIGLFLKDWKFWVTAQGNGYLNGNLIQTSDRRLKTNILPFENSIEKVSSLQGYHYNWEDKTKDQTLQTGLIAQEVEQVFPELVSTNKDGFKSVNYIGLVPHLIESVKELKGKTDGIAALRVELEAKTNEISALRKELEDVRQLGQRLELLEASVSKEFGSIKTKTAK</sequence>
<dbReference type="Proteomes" id="UP001139700">
    <property type="component" value="Unassembled WGS sequence"/>
</dbReference>
<dbReference type="GO" id="GO:0045893">
    <property type="term" value="P:positive regulation of DNA-templated transcription"/>
    <property type="evidence" value="ECO:0007669"/>
    <property type="project" value="TreeGrafter"/>
</dbReference>
<dbReference type="InterPro" id="IPR030392">
    <property type="entry name" value="S74_ICA"/>
</dbReference>
<dbReference type="GO" id="GO:0016540">
    <property type="term" value="P:protein autoprocessing"/>
    <property type="evidence" value="ECO:0007669"/>
    <property type="project" value="TreeGrafter"/>
</dbReference>
<dbReference type="PANTHER" id="PTHR13029:SF18">
    <property type="entry name" value="MYELIN REGULATORY FACTOR HOMOLOG 1"/>
    <property type="match status" value="1"/>
</dbReference>
<dbReference type="InterPro" id="IPR051577">
    <property type="entry name" value="MRF-like"/>
</dbReference>
<protein>
    <submittedName>
        <fullName evidence="3">Tail fiber domain-containing protein</fullName>
    </submittedName>
</protein>
<dbReference type="AlphaFoldDB" id="A0A9X1PD18"/>
<dbReference type="Pfam" id="PF13884">
    <property type="entry name" value="Peptidase_S74"/>
    <property type="match status" value="1"/>
</dbReference>
<dbReference type="RefSeq" id="WP_234614497.1">
    <property type="nucleotide sequence ID" value="NZ_CP098806.1"/>
</dbReference>
<dbReference type="InterPro" id="IPR011049">
    <property type="entry name" value="Serralysin-like_metalloprot_C"/>
</dbReference>
<keyword evidence="1" id="KW-0175">Coiled coil</keyword>
<evidence type="ECO:0000313" key="3">
    <source>
        <dbReference type="EMBL" id="MCF0041683.1"/>
    </source>
</evidence>
<dbReference type="Gene3D" id="2.150.10.10">
    <property type="entry name" value="Serralysin-like metalloprotease, C-terminal"/>
    <property type="match status" value="1"/>
</dbReference>
<dbReference type="PANTHER" id="PTHR13029">
    <property type="match status" value="1"/>
</dbReference>
<name>A0A9X1PD18_9BACT</name>
<proteinExistence type="predicted"/>
<gene>
    <name evidence="3" type="ORF">LXM24_16375</name>
</gene>
<dbReference type="InterPro" id="IPR008640">
    <property type="entry name" value="Adhesin_Head_dom"/>
</dbReference>
<reference evidence="3" key="1">
    <citation type="submission" date="2021-12" db="EMBL/GenBank/DDBJ databases">
        <title>Novel species in genus Dyadobacter.</title>
        <authorList>
            <person name="Ma C."/>
        </authorList>
    </citation>
    <scope>NUCLEOTIDE SEQUENCE</scope>
    <source>
        <strain evidence="3">CY399</strain>
    </source>
</reference>
<dbReference type="Gene3D" id="1.10.10.10">
    <property type="entry name" value="Winged helix-like DNA-binding domain superfamily/Winged helix DNA-binding domain"/>
    <property type="match status" value="1"/>
</dbReference>
<dbReference type="GO" id="GO:0003700">
    <property type="term" value="F:DNA-binding transcription factor activity"/>
    <property type="evidence" value="ECO:0007669"/>
    <property type="project" value="TreeGrafter"/>
</dbReference>
<feature type="domain" description="Peptidase S74" evidence="2">
    <location>
        <begin position="442"/>
        <end position="536"/>
    </location>
</feature>
<dbReference type="GO" id="GO:0019867">
    <property type="term" value="C:outer membrane"/>
    <property type="evidence" value="ECO:0007669"/>
    <property type="project" value="InterPro"/>
</dbReference>
<evidence type="ECO:0000259" key="2">
    <source>
        <dbReference type="PROSITE" id="PS51688"/>
    </source>
</evidence>
<organism evidence="3 4">
    <name type="scientific">Dyadobacter fanqingshengii</name>
    <dbReference type="NCBI Taxonomy" id="2906443"/>
    <lineage>
        <taxon>Bacteria</taxon>
        <taxon>Pseudomonadati</taxon>
        <taxon>Bacteroidota</taxon>
        <taxon>Cytophagia</taxon>
        <taxon>Cytophagales</taxon>
        <taxon>Spirosomataceae</taxon>
        <taxon>Dyadobacter</taxon>
    </lineage>
</organism>
<keyword evidence="4" id="KW-1185">Reference proteome</keyword>
<dbReference type="Pfam" id="PF05658">
    <property type="entry name" value="YadA_head"/>
    <property type="match status" value="2"/>
</dbReference>
<comment type="caution">
    <text evidence="3">The sequence shown here is derived from an EMBL/GenBank/DDBJ whole genome shotgun (WGS) entry which is preliminary data.</text>
</comment>
<feature type="coiled-coil region" evidence="1">
    <location>
        <begin position="529"/>
        <end position="566"/>
    </location>
</feature>
<dbReference type="InterPro" id="IPR036388">
    <property type="entry name" value="WH-like_DNA-bd_sf"/>
</dbReference>
<dbReference type="CDD" id="cd12820">
    <property type="entry name" value="LbR_YadA-like"/>
    <property type="match status" value="1"/>
</dbReference>
<dbReference type="SUPFAM" id="SSF101967">
    <property type="entry name" value="Adhesin YadA, collagen-binding domain"/>
    <property type="match status" value="1"/>
</dbReference>
<dbReference type="PROSITE" id="PS51688">
    <property type="entry name" value="ICA"/>
    <property type="match status" value="1"/>
</dbReference>
<accession>A0A9X1PD18</accession>